<reference evidence="8 9" key="1">
    <citation type="journal article" date="2014" name="Nature">
        <title>Sequential evolution of bacterial morphology by co-option of a developmental regulator.</title>
        <authorList>
            <person name="Jiang C."/>
            <person name="Brown P.J."/>
            <person name="Ducret A."/>
            <person name="Brun Y.V."/>
        </authorList>
    </citation>
    <scope>NUCLEOTIDE SEQUENCE [LARGE SCALE GENOMIC DNA]</scope>
    <source>
        <strain evidence="8 9">DSM 16100</strain>
    </source>
</reference>
<dbReference type="PATRIC" id="fig|1121022.4.peg.233"/>
<keyword evidence="3 6" id="KW-1133">Transmembrane helix</keyword>
<keyword evidence="2 6" id="KW-0812">Transmembrane</keyword>
<dbReference type="Proteomes" id="UP000017837">
    <property type="component" value="Unassembled WGS sequence"/>
</dbReference>
<dbReference type="RefSeq" id="WP_018082183.1">
    <property type="nucleotide sequence ID" value="NZ_AQWM01000011.1"/>
</dbReference>
<keyword evidence="4 6" id="KW-0472">Membrane</keyword>
<protein>
    <recommendedName>
        <fullName evidence="7">Translocation and assembly module TamB C-terminal domain-containing protein</fullName>
    </recommendedName>
</protein>
<evidence type="ECO:0000256" key="4">
    <source>
        <dbReference type="ARBA" id="ARBA00023136"/>
    </source>
</evidence>
<dbReference type="GO" id="GO:0097347">
    <property type="term" value="C:TAM protein secretion complex"/>
    <property type="evidence" value="ECO:0007669"/>
    <property type="project" value="TreeGrafter"/>
</dbReference>
<dbReference type="PANTHER" id="PTHR36985">
    <property type="entry name" value="TRANSLOCATION AND ASSEMBLY MODULE SUBUNIT TAMB"/>
    <property type="match status" value="1"/>
</dbReference>
<feature type="domain" description="Translocation and assembly module TamB C-terminal" evidence="7">
    <location>
        <begin position="1084"/>
        <end position="1427"/>
    </location>
</feature>
<evidence type="ECO:0000259" key="7">
    <source>
        <dbReference type="Pfam" id="PF04357"/>
    </source>
</evidence>
<feature type="transmembrane region" description="Helical" evidence="6">
    <location>
        <begin position="58"/>
        <end position="77"/>
    </location>
</feature>
<sequence length="1427" mass="150418">MARKPRTPKPPVDSVAPEGLPQTEPDFAPESETPAPAPKQPRKPFDWRDISWSRVARNIAFILLGFTVLIGALLAGLNTPPGRRLLIELATGIKLNSGLQIEIGDIDGSLYGEMTLHDVKVKDLKGTFIQSPAIHLDWRPFGYLNKHVDIRDVSTPKIEVLRQPVLNPSDTPKSDGPLLPDLDIDINRLRIDALVLDKAVMGEAHTIVLNGQAHLKRQRIKIDALALSEKGDHLKLVVDAAPNTNQLDIMADLDAPATGIAATLLKFDKAFTANLGGKGTWKQWNGRAVANFGPDNLLDLGVVAQSGVFHVTGTAHPDQILTGDTVALLRPAVQVDLTTTLKNRALDSVVALSTDALRIDAKGVVDLASNHFRKLELHARLLKPDVLGKDFTASNLHADLLVDGDFKTPRIDYDLAAKRFDLAGIKLTSFAAKGRSRMTETGVIVPVKAELTSLTGIASQVDPLLTHLKLDGEVRLEDGKLSSNTIRVTSDRIKATTTLTGDLAKSLFAADVKANLNAYPVEDVGTVNLSTTAHVALNHSRVSVKGSANAQTTKLSDSLQGVLGGNAKLSGGYAYSENGTVALTNLTGKAPKFTLISASGTLTKNGAINLNARANSLDYGPLEAVASGTLDHPNAVIKAAHPGLGVKMVDVTARLSSTPEGFALLADGGTAYGPFNADALVMTGSPLRIDIHKATFAGIDASGLLTQESSGPFSGTLAISGSGLKGTADLSSQGGDQAAVVKATGNDVNIPGDMKIHIGRAIIAANIVLHDQMQLTADVQMADMRYQDLVLATGRAKVAMTGERGTVQAVATGKKDVPFNIAINGTLAPNVYTFAAQGKANDLPFHLDHPAVIKKSGDDWVLAPVKVVLSQGSIDLSGRFGDTLKAQARLNSLDLSLANLIQQDLGLTGTVTGAVDFSQAGNAFPTARANLKISRFSRASAAVVSSPVDIVLDARLDPDRSPTNNYVHALIRQGNSAVGRAQMALSPAAGGDWIADINAAQISGGVRYNGPSGVLFSLTGMPRQQLSGAIAIAADVSGQLSNPHLNGVIKATSLTYDNEDFGTRVTSIALDGKFTNDRLELTSFSGRAGEGTVKGNGWISLAAAQKFPMMVHVDLSNARLARSQAINSTVSGTLDITNNETDGALIKGNLRLPQLRYTILKQTAAEVAVLDGVRRKGENANAVATADTLPALWRLDIQVRADNQIFVSGMGLASEWSARLRVNGTTRDPRIVGEMKVVRGNYTFAGRSFDIDSGTITFDGGPVTDPEISLSASADLQDIKGTIKVTGSAQRPDIAFSSTPALPQDEILSRMLFGESVANISATEALQLASAVNGLNGGKDYLNPLGALQSATGIDRLRIIGADTATGRGTSLAAGKYLTNNVYVEIVTDTKGFMATQLEIALSRSLSILSQTGNAGTAASLRYSKDY</sequence>
<dbReference type="GO" id="GO:0009306">
    <property type="term" value="P:protein secretion"/>
    <property type="evidence" value="ECO:0007669"/>
    <property type="project" value="InterPro"/>
</dbReference>
<evidence type="ECO:0000313" key="9">
    <source>
        <dbReference type="Proteomes" id="UP000017837"/>
    </source>
</evidence>
<name>V4RTG5_9CAUL</name>
<evidence type="ECO:0000256" key="3">
    <source>
        <dbReference type="ARBA" id="ARBA00022989"/>
    </source>
</evidence>
<dbReference type="GO" id="GO:0005886">
    <property type="term" value="C:plasma membrane"/>
    <property type="evidence" value="ECO:0007669"/>
    <property type="project" value="InterPro"/>
</dbReference>
<accession>V4RTG5</accession>
<evidence type="ECO:0000256" key="5">
    <source>
        <dbReference type="SAM" id="MobiDB-lite"/>
    </source>
</evidence>
<evidence type="ECO:0000256" key="1">
    <source>
        <dbReference type="ARBA" id="ARBA00004167"/>
    </source>
</evidence>
<evidence type="ECO:0000313" key="8">
    <source>
        <dbReference type="EMBL" id="ESQ94463.1"/>
    </source>
</evidence>
<comment type="subcellular location">
    <subcellularLocation>
        <location evidence="1">Membrane</location>
        <topology evidence="1">Single-pass membrane protein</topology>
    </subcellularLocation>
</comment>
<comment type="caution">
    <text evidence="8">The sequence shown here is derived from an EMBL/GenBank/DDBJ whole genome shotgun (WGS) entry which is preliminary data.</text>
</comment>
<dbReference type="STRING" id="1121022.GCA_000376105_02516"/>
<dbReference type="EMBL" id="AWGB01000003">
    <property type="protein sequence ID" value="ESQ94463.1"/>
    <property type="molecule type" value="Genomic_DNA"/>
</dbReference>
<organism evidence="8 9">
    <name type="scientific">Asticcacaulis benevestitus DSM 16100 = ATCC BAA-896</name>
    <dbReference type="NCBI Taxonomy" id="1121022"/>
    <lineage>
        <taxon>Bacteria</taxon>
        <taxon>Pseudomonadati</taxon>
        <taxon>Pseudomonadota</taxon>
        <taxon>Alphaproteobacteria</taxon>
        <taxon>Caulobacterales</taxon>
        <taxon>Caulobacteraceae</taxon>
        <taxon>Asticcacaulis</taxon>
    </lineage>
</organism>
<evidence type="ECO:0000256" key="2">
    <source>
        <dbReference type="ARBA" id="ARBA00022692"/>
    </source>
</evidence>
<gene>
    <name evidence="8" type="ORF">ABENE_01185</name>
</gene>
<keyword evidence="9" id="KW-1185">Reference proteome</keyword>
<dbReference type="Pfam" id="PF04357">
    <property type="entry name" value="TamB"/>
    <property type="match status" value="1"/>
</dbReference>
<proteinExistence type="predicted"/>
<dbReference type="OrthoDB" id="7784409at2"/>
<dbReference type="eggNOG" id="COG2911">
    <property type="taxonomic scope" value="Bacteria"/>
</dbReference>
<feature type="region of interest" description="Disordered" evidence="5">
    <location>
        <begin position="1"/>
        <end position="43"/>
    </location>
</feature>
<dbReference type="InterPro" id="IPR007452">
    <property type="entry name" value="TamB_C"/>
</dbReference>
<evidence type="ECO:0000256" key="6">
    <source>
        <dbReference type="SAM" id="Phobius"/>
    </source>
</evidence>
<dbReference type="PANTHER" id="PTHR36985:SF1">
    <property type="entry name" value="TRANSLOCATION AND ASSEMBLY MODULE SUBUNIT TAMB"/>
    <property type="match status" value="1"/>
</dbReference>